<evidence type="ECO:0000313" key="5">
    <source>
        <dbReference type="Proteomes" id="UP000299102"/>
    </source>
</evidence>
<dbReference type="GO" id="GO:0006357">
    <property type="term" value="P:regulation of transcription by RNA polymerase II"/>
    <property type="evidence" value="ECO:0007669"/>
    <property type="project" value="TreeGrafter"/>
</dbReference>
<protein>
    <recommendedName>
        <fullName evidence="3">BESS domain-containing protein</fullName>
    </recommendedName>
</protein>
<sequence length="364" mass="41821">MQATGLNLVNYGGDFFEKLEFSTFADKCKDDWDKLRNAYINALKRRKIKKSGQTAVLVTPWKYEEQMSFLQPFIKSRPSTTNLMAPPDSPECLETLNLIENSPEPESPQSDHRPETPQSGTSSHATRSSRNKTNLQDLYDLMKSSHDLRVHKHHSKQQDMDETDLFFLSMSKALKKLPKLDQTKIKLDLHSAISQAEIRNLQRLEQMNVAQQIIISQPSTSQMAQPILHHNTDEEIEETTINETCDTPLSSSSGQDILTIEHKCGNDKAIQVIPPQEHKAIQVSHVAHYRSKFVQISTRRKIAQHPFQDNSVHGNFTIQNEYIPSKHKQTISKRKLNFLKKRVMTLLHQQQKVLQLIMSLLHTK</sequence>
<evidence type="ECO:0000256" key="2">
    <source>
        <dbReference type="SAM" id="MobiDB-lite"/>
    </source>
</evidence>
<evidence type="ECO:0000313" key="4">
    <source>
        <dbReference type="EMBL" id="GBP36149.1"/>
    </source>
</evidence>
<dbReference type="InterPro" id="IPR004210">
    <property type="entry name" value="BESS_motif"/>
</dbReference>
<feature type="domain" description="BESS" evidence="3">
    <location>
        <begin position="160"/>
        <end position="199"/>
    </location>
</feature>
<feature type="compositionally biased region" description="Polar residues" evidence="2">
    <location>
        <begin position="116"/>
        <end position="133"/>
    </location>
</feature>
<dbReference type="PROSITE" id="PS51031">
    <property type="entry name" value="BESS"/>
    <property type="match status" value="1"/>
</dbReference>
<dbReference type="Pfam" id="PF10545">
    <property type="entry name" value="MADF_DNA_bdg"/>
    <property type="match status" value="1"/>
</dbReference>
<evidence type="ECO:0000256" key="1">
    <source>
        <dbReference type="PROSITE-ProRule" id="PRU00371"/>
    </source>
</evidence>
<dbReference type="AlphaFoldDB" id="A0A4C1VBZ5"/>
<feature type="region of interest" description="Disordered" evidence="2">
    <location>
        <begin position="101"/>
        <end position="133"/>
    </location>
</feature>
<gene>
    <name evidence="4" type="ORF">EVAR_4293_1</name>
</gene>
<dbReference type="OrthoDB" id="6081971at2759"/>
<proteinExistence type="predicted"/>
<dbReference type="EMBL" id="BGZK01000315">
    <property type="protein sequence ID" value="GBP36149.1"/>
    <property type="molecule type" value="Genomic_DNA"/>
</dbReference>
<name>A0A4C1VBZ5_EUMVA</name>
<comment type="subcellular location">
    <subcellularLocation>
        <location evidence="1">Nucleus</location>
    </subcellularLocation>
</comment>
<dbReference type="PANTHER" id="PTHR12243:SF67">
    <property type="entry name" value="COREPRESSOR OF PANGOLIN, ISOFORM A-RELATED"/>
    <property type="match status" value="1"/>
</dbReference>
<reference evidence="4 5" key="1">
    <citation type="journal article" date="2019" name="Commun. Biol.">
        <title>The bagworm genome reveals a unique fibroin gene that provides high tensile strength.</title>
        <authorList>
            <person name="Kono N."/>
            <person name="Nakamura H."/>
            <person name="Ohtoshi R."/>
            <person name="Tomita M."/>
            <person name="Numata K."/>
            <person name="Arakawa K."/>
        </authorList>
    </citation>
    <scope>NUCLEOTIDE SEQUENCE [LARGE SCALE GENOMIC DNA]</scope>
</reference>
<organism evidence="4 5">
    <name type="scientific">Eumeta variegata</name>
    <name type="common">Bagworm moth</name>
    <name type="synonym">Eumeta japonica</name>
    <dbReference type="NCBI Taxonomy" id="151549"/>
    <lineage>
        <taxon>Eukaryota</taxon>
        <taxon>Metazoa</taxon>
        <taxon>Ecdysozoa</taxon>
        <taxon>Arthropoda</taxon>
        <taxon>Hexapoda</taxon>
        <taxon>Insecta</taxon>
        <taxon>Pterygota</taxon>
        <taxon>Neoptera</taxon>
        <taxon>Endopterygota</taxon>
        <taxon>Lepidoptera</taxon>
        <taxon>Glossata</taxon>
        <taxon>Ditrysia</taxon>
        <taxon>Tineoidea</taxon>
        <taxon>Psychidae</taxon>
        <taxon>Oiketicinae</taxon>
        <taxon>Eumeta</taxon>
    </lineage>
</organism>
<dbReference type="GO" id="GO:0005667">
    <property type="term" value="C:transcription regulator complex"/>
    <property type="evidence" value="ECO:0007669"/>
    <property type="project" value="TreeGrafter"/>
</dbReference>
<keyword evidence="5" id="KW-1185">Reference proteome</keyword>
<keyword evidence="1" id="KW-0539">Nucleus</keyword>
<evidence type="ECO:0000259" key="3">
    <source>
        <dbReference type="PROSITE" id="PS51031"/>
    </source>
</evidence>
<dbReference type="InterPro" id="IPR039353">
    <property type="entry name" value="TF_Adf1"/>
</dbReference>
<dbReference type="GO" id="GO:0005634">
    <property type="term" value="C:nucleus"/>
    <property type="evidence" value="ECO:0007669"/>
    <property type="project" value="UniProtKB-SubCell"/>
</dbReference>
<dbReference type="InterPro" id="IPR006578">
    <property type="entry name" value="MADF-dom"/>
</dbReference>
<dbReference type="GO" id="GO:0003677">
    <property type="term" value="F:DNA binding"/>
    <property type="evidence" value="ECO:0007669"/>
    <property type="project" value="InterPro"/>
</dbReference>
<comment type="caution">
    <text evidence="4">The sequence shown here is derived from an EMBL/GenBank/DDBJ whole genome shotgun (WGS) entry which is preliminary data.</text>
</comment>
<dbReference type="PANTHER" id="PTHR12243">
    <property type="entry name" value="MADF DOMAIN TRANSCRIPTION FACTOR"/>
    <property type="match status" value="1"/>
</dbReference>
<accession>A0A4C1VBZ5</accession>
<dbReference type="Proteomes" id="UP000299102">
    <property type="component" value="Unassembled WGS sequence"/>
</dbReference>